<protein>
    <submittedName>
        <fullName evidence="1">Uncharacterized protein</fullName>
    </submittedName>
</protein>
<name>A0A7N0UEQ7_KALFE</name>
<keyword evidence="2" id="KW-1185">Reference proteome</keyword>
<accession>A0A7N0UEQ7</accession>
<dbReference type="EnsemblPlants" id="Kaladp0061s0033.1.v1.1">
    <property type="protein sequence ID" value="Kaladp0061s0033.1.v1.1.CDS.1"/>
    <property type="gene ID" value="Kaladp0061s0033.v1.1"/>
</dbReference>
<reference evidence="1" key="1">
    <citation type="submission" date="2021-01" db="UniProtKB">
        <authorList>
            <consortium name="EnsemblPlants"/>
        </authorList>
    </citation>
    <scope>IDENTIFICATION</scope>
</reference>
<sequence>MNNHLIFIYSKKRMNNYQFNHSSILNCQKHDAPSEANLRRSKADEAENFHACLRATSPVRSVYPLRCR</sequence>
<proteinExistence type="predicted"/>
<evidence type="ECO:0000313" key="1">
    <source>
        <dbReference type="EnsemblPlants" id="Kaladp0061s0033.1.v1.1.CDS.1"/>
    </source>
</evidence>
<dbReference type="AlphaFoldDB" id="A0A7N0UEQ7"/>
<dbReference type="Proteomes" id="UP000594263">
    <property type="component" value="Unplaced"/>
</dbReference>
<evidence type="ECO:0000313" key="2">
    <source>
        <dbReference type="Proteomes" id="UP000594263"/>
    </source>
</evidence>
<organism evidence="1 2">
    <name type="scientific">Kalanchoe fedtschenkoi</name>
    <name type="common">Lavender scallops</name>
    <name type="synonym">South American air plant</name>
    <dbReference type="NCBI Taxonomy" id="63787"/>
    <lineage>
        <taxon>Eukaryota</taxon>
        <taxon>Viridiplantae</taxon>
        <taxon>Streptophyta</taxon>
        <taxon>Embryophyta</taxon>
        <taxon>Tracheophyta</taxon>
        <taxon>Spermatophyta</taxon>
        <taxon>Magnoliopsida</taxon>
        <taxon>eudicotyledons</taxon>
        <taxon>Gunneridae</taxon>
        <taxon>Pentapetalae</taxon>
        <taxon>Saxifragales</taxon>
        <taxon>Crassulaceae</taxon>
        <taxon>Kalanchoe</taxon>
    </lineage>
</organism>
<dbReference type="Gramene" id="Kaladp0061s0033.1.v1.1">
    <property type="protein sequence ID" value="Kaladp0061s0033.1.v1.1.CDS.1"/>
    <property type="gene ID" value="Kaladp0061s0033.v1.1"/>
</dbReference>